<evidence type="ECO:0000313" key="3">
    <source>
        <dbReference type="Proteomes" id="UP001186944"/>
    </source>
</evidence>
<name>A0AA88YVY6_PINIB</name>
<protein>
    <submittedName>
        <fullName evidence="2">Uncharacterized protein</fullName>
    </submittedName>
</protein>
<dbReference type="EMBL" id="VSWD01000001">
    <property type="protein sequence ID" value="KAK3109184.1"/>
    <property type="molecule type" value="Genomic_DNA"/>
</dbReference>
<organism evidence="2 3">
    <name type="scientific">Pinctada imbricata</name>
    <name type="common">Atlantic pearl-oyster</name>
    <name type="synonym">Pinctada martensii</name>
    <dbReference type="NCBI Taxonomy" id="66713"/>
    <lineage>
        <taxon>Eukaryota</taxon>
        <taxon>Metazoa</taxon>
        <taxon>Spiralia</taxon>
        <taxon>Lophotrochozoa</taxon>
        <taxon>Mollusca</taxon>
        <taxon>Bivalvia</taxon>
        <taxon>Autobranchia</taxon>
        <taxon>Pteriomorphia</taxon>
        <taxon>Pterioida</taxon>
        <taxon>Pterioidea</taxon>
        <taxon>Pteriidae</taxon>
        <taxon>Pinctada</taxon>
    </lineage>
</organism>
<gene>
    <name evidence="2" type="ORF">FSP39_024785</name>
</gene>
<keyword evidence="1" id="KW-1133">Transmembrane helix</keyword>
<evidence type="ECO:0000256" key="1">
    <source>
        <dbReference type="SAM" id="Phobius"/>
    </source>
</evidence>
<proteinExistence type="predicted"/>
<sequence length="120" mass="13687">MSGNRRHKLTCRISNVKNIECENIIWERLDTSEQFRIEKVNPGYAFKCEENSADNSATVELEILEVKEEHFKVEWAVMYQLGEGLFSQREITTIQQLNAASSLYGLASMILSVAAVVFLL</sequence>
<keyword evidence="3" id="KW-1185">Reference proteome</keyword>
<dbReference type="AlphaFoldDB" id="A0AA88YVY6"/>
<accession>A0AA88YVY6</accession>
<feature type="transmembrane region" description="Helical" evidence="1">
    <location>
        <begin position="97"/>
        <end position="119"/>
    </location>
</feature>
<reference evidence="2" key="1">
    <citation type="submission" date="2019-08" db="EMBL/GenBank/DDBJ databases">
        <title>The improved chromosome-level genome for the pearl oyster Pinctada fucata martensii using PacBio sequencing and Hi-C.</title>
        <authorList>
            <person name="Zheng Z."/>
        </authorList>
    </citation>
    <scope>NUCLEOTIDE SEQUENCE</scope>
    <source>
        <strain evidence="2">ZZ-2019</strain>
        <tissue evidence="2">Adductor muscle</tissue>
    </source>
</reference>
<dbReference type="Proteomes" id="UP001186944">
    <property type="component" value="Unassembled WGS sequence"/>
</dbReference>
<evidence type="ECO:0000313" key="2">
    <source>
        <dbReference type="EMBL" id="KAK3109184.1"/>
    </source>
</evidence>
<comment type="caution">
    <text evidence="2">The sequence shown here is derived from an EMBL/GenBank/DDBJ whole genome shotgun (WGS) entry which is preliminary data.</text>
</comment>
<keyword evidence="1" id="KW-0472">Membrane</keyword>
<keyword evidence="1" id="KW-0812">Transmembrane</keyword>